<organism evidence="2 3">
    <name type="scientific">Microbacterium salsuginis</name>
    <dbReference type="NCBI Taxonomy" id="2722803"/>
    <lineage>
        <taxon>Bacteria</taxon>
        <taxon>Bacillati</taxon>
        <taxon>Actinomycetota</taxon>
        <taxon>Actinomycetes</taxon>
        <taxon>Micrococcales</taxon>
        <taxon>Microbacteriaceae</taxon>
        <taxon>Microbacterium</taxon>
    </lineage>
</organism>
<feature type="domain" description="Carboxymuconolactone decarboxylase-like" evidence="1">
    <location>
        <begin position="21"/>
        <end position="89"/>
    </location>
</feature>
<name>A0ABX1KBW5_9MICO</name>
<keyword evidence="3" id="KW-1185">Reference proteome</keyword>
<dbReference type="Pfam" id="PF02627">
    <property type="entry name" value="CMD"/>
    <property type="match status" value="1"/>
</dbReference>
<dbReference type="InterPro" id="IPR003779">
    <property type="entry name" value="CMD-like"/>
</dbReference>
<evidence type="ECO:0000259" key="1">
    <source>
        <dbReference type="Pfam" id="PF02627"/>
    </source>
</evidence>
<comment type="caution">
    <text evidence="2">The sequence shown here is derived from an EMBL/GenBank/DDBJ whole genome shotgun (WGS) entry which is preliminary data.</text>
</comment>
<gene>
    <name evidence="2" type="ORF">HF576_11755</name>
</gene>
<dbReference type="RefSeq" id="WP_168913008.1">
    <property type="nucleotide sequence ID" value="NZ_JABACI010000003.1"/>
</dbReference>
<evidence type="ECO:0000313" key="3">
    <source>
        <dbReference type="Proteomes" id="UP001429745"/>
    </source>
</evidence>
<evidence type="ECO:0000313" key="2">
    <source>
        <dbReference type="EMBL" id="NLP84524.1"/>
    </source>
</evidence>
<dbReference type="Gene3D" id="1.20.1290.10">
    <property type="entry name" value="AhpD-like"/>
    <property type="match status" value="1"/>
</dbReference>
<dbReference type="InterPro" id="IPR029032">
    <property type="entry name" value="AhpD-like"/>
</dbReference>
<reference evidence="2 3" key="1">
    <citation type="submission" date="2020-04" db="EMBL/GenBank/DDBJ databases">
        <title>CFH 90308 Microbacterium sp.</title>
        <authorList>
            <person name="Nie G."/>
            <person name="Ming H."/>
            <person name="Xia T."/>
        </authorList>
    </citation>
    <scope>NUCLEOTIDE SEQUENCE [LARGE SCALE GENOMIC DNA]</scope>
    <source>
        <strain evidence="2 3">CFH 90308</strain>
    </source>
</reference>
<accession>A0ABX1KBW5</accession>
<dbReference type="EMBL" id="JABACI010000003">
    <property type="protein sequence ID" value="NLP84524.1"/>
    <property type="molecule type" value="Genomic_DNA"/>
</dbReference>
<protein>
    <recommendedName>
        <fullName evidence="1">Carboxymuconolactone decarboxylase-like domain-containing protein</fullName>
    </recommendedName>
</protein>
<proteinExistence type="predicted"/>
<sequence>MDDIDRLRLYCVDAPELVADAGSLWHGALDPRTSALVRIGALIAAAAPAASMRSAVEDAVSAGVSVREIVAVLDGMVELVGLPRAVAAAPRIAAALGYADDLLPDAGG</sequence>
<dbReference type="SUPFAM" id="SSF69118">
    <property type="entry name" value="AhpD-like"/>
    <property type="match status" value="1"/>
</dbReference>
<dbReference type="Proteomes" id="UP001429745">
    <property type="component" value="Unassembled WGS sequence"/>
</dbReference>